<dbReference type="SUPFAM" id="SSF81383">
    <property type="entry name" value="F-box domain"/>
    <property type="match status" value="1"/>
</dbReference>
<evidence type="ECO:0000313" key="2">
    <source>
        <dbReference type="EMBL" id="KAE8248644.1"/>
    </source>
</evidence>
<organism evidence="2 3">
    <name type="scientific">Tilletia controversa</name>
    <name type="common">dwarf bunt fungus</name>
    <dbReference type="NCBI Taxonomy" id="13291"/>
    <lineage>
        <taxon>Eukaryota</taxon>
        <taxon>Fungi</taxon>
        <taxon>Dikarya</taxon>
        <taxon>Basidiomycota</taxon>
        <taxon>Ustilaginomycotina</taxon>
        <taxon>Exobasidiomycetes</taxon>
        <taxon>Tilletiales</taxon>
        <taxon>Tilletiaceae</taxon>
        <taxon>Tilletia</taxon>
    </lineage>
</organism>
<evidence type="ECO:0000259" key="1">
    <source>
        <dbReference type="PROSITE" id="PS50181"/>
    </source>
</evidence>
<dbReference type="InterPro" id="IPR001810">
    <property type="entry name" value="F-box_dom"/>
</dbReference>
<sequence length="259" mass="29950">MSTRTARPSLAEPSFLGLPYEIIRSIMVQCDYFSLHALRRTCTAVKSMIDNDPVFDAPLFRNRLLTNPTLTSDDLIKLRGLEPIGDSDDPYLYEGNPYINIHPALAQLFWDVDVDSYEDVVVKLTSQLTIDEVPHVLNECATCPPVSALRLTMSIALYRNRESFLIPKVDSNIPKVKPTQAKQQPILVGDVLTQLVLRSNRMYLRPWSTRYWYDYKEPEHDERRGLSLIRLTEWPEMRIYDDGELEIFFYFEPTSLDGL</sequence>
<proteinExistence type="predicted"/>
<dbReference type="InterPro" id="IPR036047">
    <property type="entry name" value="F-box-like_dom_sf"/>
</dbReference>
<accession>A0A8X7MVF5</accession>
<name>A0A8X7MVF5_9BASI</name>
<dbReference type="Pfam" id="PF00646">
    <property type="entry name" value="F-box"/>
    <property type="match status" value="1"/>
</dbReference>
<feature type="domain" description="F-box" evidence="1">
    <location>
        <begin position="12"/>
        <end position="58"/>
    </location>
</feature>
<reference evidence="2" key="1">
    <citation type="submission" date="2016-04" db="EMBL/GenBank/DDBJ databases">
        <authorList>
            <person name="Nguyen H.D."/>
            <person name="Samba Siva P."/>
            <person name="Cullis J."/>
            <person name="Levesque C.A."/>
            <person name="Hambleton S."/>
        </authorList>
    </citation>
    <scope>NUCLEOTIDE SEQUENCE</scope>
    <source>
        <strain evidence="2">DAOMC 236426</strain>
    </source>
</reference>
<dbReference type="EMBL" id="LWDE02000334">
    <property type="protein sequence ID" value="KAE8248644.1"/>
    <property type="molecule type" value="Genomic_DNA"/>
</dbReference>
<gene>
    <name evidence="2" type="ORF">A4X06_0g3591</name>
</gene>
<protein>
    <recommendedName>
        <fullName evidence="1">F-box domain-containing protein</fullName>
    </recommendedName>
</protein>
<reference evidence="2" key="2">
    <citation type="journal article" date="2019" name="IMA Fungus">
        <title>Genome sequencing and comparison of five Tilletia species to identify candidate genes for the detection of regulated species infecting wheat.</title>
        <authorList>
            <person name="Nguyen H.D.T."/>
            <person name="Sultana T."/>
            <person name="Kesanakurti P."/>
            <person name="Hambleton S."/>
        </authorList>
    </citation>
    <scope>NUCLEOTIDE SEQUENCE</scope>
    <source>
        <strain evidence="2">DAOMC 236426</strain>
    </source>
</reference>
<keyword evidence="3" id="KW-1185">Reference proteome</keyword>
<dbReference type="AlphaFoldDB" id="A0A8X7MVF5"/>
<comment type="caution">
    <text evidence="2">The sequence shown here is derived from an EMBL/GenBank/DDBJ whole genome shotgun (WGS) entry which is preliminary data.</text>
</comment>
<dbReference type="PROSITE" id="PS50181">
    <property type="entry name" value="FBOX"/>
    <property type="match status" value="1"/>
</dbReference>
<dbReference type="Proteomes" id="UP000077684">
    <property type="component" value="Unassembled WGS sequence"/>
</dbReference>
<evidence type="ECO:0000313" key="3">
    <source>
        <dbReference type="Proteomes" id="UP000077684"/>
    </source>
</evidence>